<dbReference type="InterPro" id="IPR008620">
    <property type="entry name" value="FixH"/>
</dbReference>
<dbReference type="Proteomes" id="UP000297613">
    <property type="component" value="Unassembled WGS sequence"/>
</dbReference>
<reference evidence="1 2" key="1">
    <citation type="journal article" date="2019" name="PLoS Negl. Trop. Dis.">
        <title>Revisiting the worldwide diversity of Leptospira species in the environment.</title>
        <authorList>
            <person name="Vincent A.T."/>
            <person name="Schiettekatte O."/>
            <person name="Bourhy P."/>
            <person name="Veyrier F.J."/>
            <person name="Picardeau M."/>
        </authorList>
    </citation>
    <scope>NUCLEOTIDE SEQUENCE [LARGE SCALE GENOMIC DNA]</scope>
    <source>
        <strain evidence="1 2">201702445</strain>
    </source>
</reference>
<evidence type="ECO:0000313" key="2">
    <source>
        <dbReference type="Proteomes" id="UP000297613"/>
    </source>
</evidence>
<accession>A0A6N4QSH5</accession>
<comment type="caution">
    <text evidence="1">The sequence shown here is derived from an EMBL/GenBank/DDBJ whole genome shotgun (WGS) entry which is preliminary data.</text>
</comment>
<gene>
    <name evidence="1" type="ORF">EHQ83_14030</name>
</gene>
<dbReference type="AlphaFoldDB" id="A0A6N4QSH5"/>
<evidence type="ECO:0000313" key="1">
    <source>
        <dbReference type="EMBL" id="TGL82453.1"/>
    </source>
</evidence>
<name>A0A6N4QSH5_9LEPT</name>
<proteinExistence type="predicted"/>
<dbReference type="EMBL" id="RQGM01000057">
    <property type="protein sequence ID" value="TGL82453.1"/>
    <property type="molecule type" value="Genomic_DNA"/>
</dbReference>
<organism evidence="1 2">
    <name type="scientific">Leptospira yasudae</name>
    <dbReference type="NCBI Taxonomy" id="2202201"/>
    <lineage>
        <taxon>Bacteria</taxon>
        <taxon>Pseudomonadati</taxon>
        <taxon>Spirochaetota</taxon>
        <taxon>Spirochaetia</taxon>
        <taxon>Leptospirales</taxon>
        <taxon>Leptospiraceae</taxon>
        <taxon>Leptospira</taxon>
    </lineage>
</organism>
<protein>
    <submittedName>
        <fullName evidence="1">Nitrogen fixation protein FixH</fullName>
    </submittedName>
</protein>
<dbReference type="RefSeq" id="WP_135568684.1">
    <property type="nucleotide sequence ID" value="NZ_RQGK01000054.1"/>
</dbReference>
<dbReference type="Pfam" id="PF05751">
    <property type="entry name" value="FixH"/>
    <property type="match status" value="1"/>
</dbReference>
<sequence length="164" mass="18658">MALHRTMKFAFAWIGVAFIALIAATVVTIRYANNGYTGPIEKEYYEKGLNYEKSILEQRKMLAEGYSYESPLLQSNAELKAGKNPISIRFLKSGHPVSNAKLAVQIERSATDQWNRTLELKEDSKNKGTYLGEIEFPEKGRWILSLRGETDGRILEKTQELNIQ</sequence>